<feature type="chain" id="PRO_5037962175" description="AMIN-like domain-containing protein" evidence="1">
    <location>
        <begin position="32"/>
        <end position="169"/>
    </location>
</feature>
<organism evidence="3 4">
    <name type="scientific">Streptomyces filamentosus</name>
    <name type="common">Streptomyces roseosporus</name>
    <dbReference type="NCBI Taxonomy" id="67294"/>
    <lineage>
        <taxon>Bacteria</taxon>
        <taxon>Bacillati</taxon>
        <taxon>Actinomycetota</taxon>
        <taxon>Actinomycetes</taxon>
        <taxon>Kitasatosporales</taxon>
        <taxon>Streptomycetaceae</taxon>
        <taxon>Streptomyces</taxon>
    </lineage>
</organism>
<evidence type="ECO:0000259" key="2">
    <source>
        <dbReference type="Pfam" id="PF24837"/>
    </source>
</evidence>
<accession>A0A919EPH8</accession>
<reference evidence="3" key="2">
    <citation type="submission" date="2020-09" db="EMBL/GenBank/DDBJ databases">
        <authorList>
            <person name="Sun Q."/>
            <person name="Ohkuma M."/>
        </authorList>
    </citation>
    <scope>NUCLEOTIDE SEQUENCE</scope>
    <source>
        <strain evidence="3">JCM 4122</strain>
    </source>
</reference>
<dbReference type="EMBL" id="BNBE01000002">
    <property type="protein sequence ID" value="GHG05326.1"/>
    <property type="molecule type" value="Genomic_DNA"/>
</dbReference>
<comment type="caution">
    <text evidence="3">The sequence shown here is derived from an EMBL/GenBank/DDBJ whole genome shotgun (WGS) entry which is preliminary data.</text>
</comment>
<dbReference type="RefSeq" id="WP_190042448.1">
    <property type="nucleotide sequence ID" value="NZ_BNBE01000002.1"/>
</dbReference>
<sequence>MSRSLRRWARATMPLAATAVASVLALPTATAATPAETATTAVTCYDNPCITGIRAATHTNYDRLVFDLTAGTLVTDTYTNLSGEFIPMDGDIHYLKVKGTSYLFLKMDPAHLASELELSKAFNLPTIKGVQLTSFHAAKAQFGLSLGPSTRYNVFRLTQPDRIVVDVYR</sequence>
<name>A0A919EPH8_STRFL</name>
<dbReference type="AlphaFoldDB" id="A0A919EPH8"/>
<evidence type="ECO:0000313" key="3">
    <source>
        <dbReference type="EMBL" id="GHG05326.1"/>
    </source>
</evidence>
<dbReference type="Pfam" id="PF24837">
    <property type="entry name" value="AMIN-like"/>
    <property type="match status" value="1"/>
</dbReference>
<reference evidence="3" key="1">
    <citation type="journal article" date="2014" name="Int. J. Syst. Evol. Microbiol.">
        <title>Complete genome sequence of Corynebacterium casei LMG S-19264T (=DSM 44701T), isolated from a smear-ripened cheese.</title>
        <authorList>
            <consortium name="US DOE Joint Genome Institute (JGI-PGF)"/>
            <person name="Walter F."/>
            <person name="Albersmeier A."/>
            <person name="Kalinowski J."/>
            <person name="Ruckert C."/>
        </authorList>
    </citation>
    <scope>NUCLEOTIDE SEQUENCE</scope>
    <source>
        <strain evidence="3">JCM 4122</strain>
    </source>
</reference>
<feature type="signal peptide" evidence="1">
    <location>
        <begin position="1"/>
        <end position="31"/>
    </location>
</feature>
<dbReference type="Proteomes" id="UP000632849">
    <property type="component" value="Unassembled WGS sequence"/>
</dbReference>
<gene>
    <name evidence="3" type="ORF">GCM10017667_40170</name>
</gene>
<keyword evidence="4" id="KW-1185">Reference proteome</keyword>
<proteinExistence type="predicted"/>
<evidence type="ECO:0000256" key="1">
    <source>
        <dbReference type="SAM" id="SignalP"/>
    </source>
</evidence>
<dbReference type="InterPro" id="IPR056303">
    <property type="entry name" value="AMIN-like"/>
</dbReference>
<feature type="domain" description="AMIN-like" evidence="2">
    <location>
        <begin position="50"/>
        <end position="168"/>
    </location>
</feature>
<protein>
    <recommendedName>
        <fullName evidence="2">AMIN-like domain-containing protein</fullName>
    </recommendedName>
</protein>
<keyword evidence="1" id="KW-0732">Signal</keyword>
<evidence type="ECO:0000313" key="4">
    <source>
        <dbReference type="Proteomes" id="UP000632849"/>
    </source>
</evidence>